<dbReference type="InterPro" id="IPR050515">
    <property type="entry name" value="Beta-lactam/transpept"/>
</dbReference>
<dbReference type="Gene3D" id="3.90.1310.10">
    <property type="entry name" value="Penicillin-binding protein 2a (Domain 2)"/>
    <property type="match status" value="1"/>
</dbReference>
<organism evidence="3 4">
    <name type="scientific">Amnibacterium endophyticum</name>
    <dbReference type="NCBI Taxonomy" id="2109337"/>
    <lineage>
        <taxon>Bacteria</taxon>
        <taxon>Bacillati</taxon>
        <taxon>Actinomycetota</taxon>
        <taxon>Actinomycetes</taxon>
        <taxon>Micrococcales</taxon>
        <taxon>Microbacteriaceae</taxon>
        <taxon>Amnibacterium</taxon>
    </lineage>
</organism>
<evidence type="ECO:0000259" key="2">
    <source>
        <dbReference type="Pfam" id="PF21922"/>
    </source>
</evidence>
<feature type="domain" description="Penicillin binding protein A dimerisation" evidence="2">
    <location>
        <begin position="52"/>
        <end position="135"/>
    </location>
</feature>
<proteinExistence type="predicted"/>
<evidence type="ECO:0000313" key="3">
    <source>
        <dbReference type="EMBL" id="MFD1720479.1"/>
    </source>
</evidence>
<keyword evidence="4" id="KW-1185">Reference proteome</keyword>
<evidence type="ECO:0000313" key="4">
    <source>
        <dbReference type="Proteomes" id="UP001597347"/>
    </source>
</evidence>
<gene>
    <name evidence="3" type="ORF">ACFSBI_02865</name>
</gene>
<comment type="caution">
    <text evidence="3">The sequence shown here is derived from an EMBL/GenBank/DDBJ whole genome shotgun (WGS) entry which is preliminary data.</text>
</comment>
<dbReference type="EMBL" id="JBHUEA010000003">
    <property type="protein sequence ID" value="MFD1720479.1"/>
    <property type="molecule type" value="Genomic_DNA"/>
</dbReference>
<reference evidence="4" key="1">
    <citation type="journal article" date="2019" name="Int. J. Syst. Evol. Microbiol.">
        <title>The Global Catalogue of Microorganisms (GCM) 10K type strain sequencing project: providing services to taxonomists for standard genome sequencing and annotation.</title>
        <authorList>
            <consortium name="The Broad Institute Genomics Platform"/>
            <consortium name="The Broad Institute Genome Sequencing Center for Infectious Disease"/>
            <person name="Wu L."/>
            <person name="Ma J."/>
        </authorList>
    </citation>
    <scope>NUCLEOTIDE SEQUENCE [LARGE SCALE GENOMIC DNA]</scope>
    <source>
        <strain evidence="4">CGMCC 1.12471</strain>
    </source>
</reference>
<dbReference type="Proteomes" id="UP001597347">
    <property type="component" value="Unassembled WGS sequence"/>
</dbReference>
<dbReference type="SUPFAM" id="SSF56601">
    <property type="entry name" value="beta-lactamase/transpeptidase-like"/>
    <property type="match status" value="1"/>
</dbReference>
<name>A0ABW4LER4_9MICO</name>
<dbReference type="PANTHER" id="PTHR30627">
    <property type="entry name" value="PEPTIDOGLYCAN D,D-TRANSPEPTIDASE"/>
    <property type="match status" value="1"/>
</dbReference>
<dbReference type="Gene3D" id="3.40.710.10">
    <property type="entry name" value="DD-peptidase/beta-lactamase superfamily"/>
    <property type="match status" value="1"/>
</dbReference>
<dbReference type="Pfam" id="PF21922">
    <property type="entry name" value="PBP_dimer_2"/>
    <property type="match status" value="1"/>
</dbReference>
<dbReference type="InterPro" id="IPR012338">
    <property type="entry name" value="Beta-lactam/transpept-like"/>
</dbReference>
<evidence type="ECO:0000259" key="1">
    <source>
        <dbReference type="Pfam" id="PF00905"/>
    </source>
</evidence>
<dbReference type="InterPro" id="IPR054120">
    <property type="entry name" value="PBPA_dimer"/>
</dbReference>
<dbReference type="PANTHER" id="PTHR30627:SF24">
    <property type="entry name" value="PENICILLIN-BINDING PROTEIN 4B"/>
    <property type="match status" value="1"/>
</dbReference>
<dbReference type="RefSeq" id="WP_377931843.1">
    <property type="nucleotide sequence ID" value="NZ_JBHUEA010000003.1"/>
</dbReference>
<dbReference type="Pfam" id="PF00905">
    <property type="entry name" value="Transpeptidase"/>
    <property type="match status" value="1"/>
</dbReference>
<accession>A0ABW4LER4</accession>
<sequence>MNRELKRISALVLVMFTALFVASSVIQVFQSQNLEADARNQRARADQYSIQRGQILVSDGTAIVTSPRSDDSFQFDRDYKEGRLYAAVTGYYNPIGSPTGIEGALNSQLAGTASDRLLDRFQNILTGAKPRGASVQLTIDAAVQKAAYDALGDQRGAVVALDPRTGAVLAMVSKPSFDPNAIADHADGVKAYERLKDQAGKPLINRAIDSLNPPGSTFKIVSASTALETGRYKPDSMFPSPRSYTLPGTSTVIQNAVGEACGTGPKASIFTALKLSCNIPFAQLGIALGDDALRTQAEKFGFGQQLSIPLKVTPSVYPPAPLDPAQTAQTAFGQYDDRATPLQIAMVSAAIANRGRLMKPNLVQKVLSPSLAPSSQFSPEQLGTPVSEKTAEQVTAMMKASVDSGAATNARIEGVEVAGKTGTAQNGTNDPYTLWFTGFAPVSDPQVAVAVVVENGGGLGQSGFGNLVAAPIGRQVMEAVLKR</sequence>
<protein>
    <submittedName>
        <fullName evidence="3">Peptidoglycan D,D-transpeptidase FtsI family protein</fullName>
    </submittedName>
</protein>
<dbReference type="InterPro" id="IPR001460">
    <property type="entry name" value="PCN-bd_Tpept"/>
</dbReference>
<feature type="domain" description="Penicillin-binding protein transpeptidase" evidence="1">
    <location>
        <begin position="156"/>
        <end position="478"/>
    </location>
</feature>